<proteinExistence type="predicted"/>
<name>A0A366LKQ0_9ACTN</name>
<dbReference type="InterPro" id="IPR058548">
    <property type="entry name" value="MlaB-like_STAS"/>
</dbReference>
<feature type="domain" description="STAS" evidence="1">
    <location>
        <begin position="9"/>
        <end position="72"/>
    </location>
</feature>
<keyword evidence="3" id="KW-1185">Reference proteome</keyword>
<comment type="caution">
    <text evidence="2">The sequence shown here is derived from an EMBL/GenBank/DDBJ whole genome shotgun (WGS) entry which is preliminary data.</text>
</comment>
<evidence type="ECO:0000259" key="1">
    <source>
        <dbReference type="PROSITE" id="PS50801"/>
    </source>
</evidence>
<dbReference type="SUPFAM" id="SSF52091">
    <property type="entry name" value="SpoIIaa-like"/>
    <property type="match status" value="1"/>
</dbReference>
<dbReference type="InterPro" id="IPR002645">
    <property type="entry name" value="STAS_dom"/>
</dbReference>
<dbReference type="AlphaFoldDB" id="A0A366LKQ0"/>
<protein>
    <recommendedName>
        <fullName evidence="1">STAS domain-containing protein</fullName>
    </recommendedName>
</protein>
<sequence length="111" mass="11724">MLFNDGRLRVVALASMDDSATLLISGEIDRSNSDRLGAILAEVQVTTRPAGDAMVVDLAEVSFVDLSGLRVLALIPGVPREQAPRVLNMPPFVQRLLGLLGPDGDEGGRTG</sequence>
<evidence type="ECO:0000313" key="2">
    <source>
        <dbReference type="EMBL" id="RBQ14498.1"/>
    </source>
</evidence>
<dbReference type="Pfam" id="PF13466">
    <property type="entry name" value="STAS_2"/>
    <property type="match status" value="1"/>
</dbReference>
<accession>A0A366LKQ0</accession>
<gene>
    <name evidence="2" type="ORF">DP939_40240</name>
</gene>
<organism evidence="2 3">
    <name type="scientific">Spongiactinospora rosea</name>
    <dbReference type="NCBI Taxonomy" id="2248750"/>
    <lineage>
        <taxon>Bacteria</taxon>
        <taxon>Bacillati</taxon>
        <taxon>Actinomycetota</taxon>
        <taxon>Actinomycetes</taxon>
        <taxon>Streptosporangiales</taxon>
        <taxon>Streptosporangiaceae</taxon>
        <taxon>Spongiactinospora</taxon>
    </lineage>
</organism>
<dbReference type="EMBL" id="QMEY01000032">
    <property type="protein sequence ID" value="RBQ14498.1"/>
    <property type="molecule type" value="Genomic_DNA"/>
</dbReference>
<dbReference type="CDD" id="cd07043">
    <property type="entry name" value="STAS_anti-anti-sigma_factors"/>
    <property type="match status" value="1"/>
</dbReference>
<reference evidence="2 3" key="1">
    <citation type="submission" date="2018-06" db="EMBL/GenBank/DDBJ databases">
        <title>Sphaerisporangium craniellae sp. nov., isolated from a marine sponge in the South China Sea.</title>
        <authorList>
            <person name="Li L."/>
        </authorList>
    </citation>
    <scope>NUCLEOTIDE SEQUENCE [LARGE SCALE GENOMIC DNA]</scope>
    <source>
        <strain evidence="2 3">LHW63015</strain>
    </source>
</reference>
<dbReference type="Gene3D" id="3.30.750.24">
    <property type="entry name" value="STAS domain"/>
    <property type="match status" value="1"/>
</dbReference>
<dbReference type="Proteomes" id="UP000253303">
    <property type="component" value="Unassembled WGS sequence"/>
</dbReference>
<evidence type="ECO:0000313" key="3">
    <source>
        <dbReference type="Proteomes" id="UP000253303"/>
    </source>
</evidence>
<dbReference type="InterPro" id="IPR036513">
    <property type="entry name" value="STAS_dom_sf"/>
</dbReference>
<dbReference type="PROSITE" id="PS50801">
    <property type="entry name" value="STAS"/>
    <property type="match status" value="1"/>
</dbReference>